<name>A0AAJ6GCB2_BRAPL</name>
<evidence type="ECO:0000313" key="1">
    <source>
        <dbReference type="EMBL" id="WIH94276.1"/>
    </source>
</evidence>
<proteinExistence type="predicted"/>
<accession>A0AAJ6GCB2</accession>
<sequence length="380" mass="45401">MIKKLFEYKSDNKYHIYIFFGIKITIKKNIYKQFINRKIPEKTVLIVEFNNYHGETLPGFIKYFEDLNYNIDILINSNLYNDKVLDSFNFKNIKNIFNYDQNQIINNILLFPIIKNYEIVFYNTFLFIKNNEKVSIFVEKPKIMKNMKQYVCIEHNSFYNYKINADKNKVATLLPNKLYSRYINPHYFGNQKINNKNTITNLSLFAREKTSLKNIILLINCIKKIIDEGISNFELTLIGKVNELNIDISGYENNIKFTGYLDYQSLYKRVEKSDFILPMLDPDIDDHKRFMIDVSGTFQLIYGFYKVPIIHNSFSKRYGFNEENALIYNNDAELIKNIKYAISMSNDEYKEKSKIIYKYSNLLYKESLENLKYMLENKNQ</sequence>
<gene>
    <name evidence="1" type="ORF">NEH99_08245</name>
</gene>
<evidence type="ECO:0000313" key="2">
    <source>
        <dbReference type="Proteomes" id="UP001242021"/>
    </source>
</evidence>
<dbReference type="AlphaFoldDB" id="A0AAJ6GCB2"/>
<organism evidence="1 2">
    <name type="scientific">Brachyspira pilosicoli</name>
    <name type="common">Serpulina pilosicoli</name>
    <dbReference type="NCBI Taxonomy" id="52584"/>
    <lineage>
        <taxon>Bacteria</taxon>
        <taxon>Pseudomonadati</taxon>
        <taxon>Spirochaetota</taxon>
        <taxon>Spirochaetia</taxon>
        <taxon>Brachyspirales</taxon>
        <taxon>Brachyspiraceae</taxon>
        <taxon>Brachyspira</taxon>
    </lineage>
</organism>
<dbReference type="EMBL" id="CP098754">
    <property type="protein sequence ID" value="WIH94276.1"/>
    <property type="molecule type" value="Genomic_DNA"/>
</dbReference>
<protein>
    <submittedName>
        <fullName evidence="1">Glycosyltransferase family 4 protein</fullName>
    </submittedName>
</protein>
<reference evidence="1" key="1">
    <citation type="submission" date="2022-06" db="EMBL/GenBank/DDBJ databases">
        <title>Brachyspira pilosicoli from pigs in Switzerland.</title>
        <authorList>
            <person name="Schmitt S."/>
            <person name="Arnold M."/>
            <person name="Rossano A."/>
            <person name="Perreten V."/>
        </authorList>
    </citation>
    <scope>NUCLEOTIDE SEQUENCE</scope>
    <source>
        <strain evidence="1">MEI4028</strain>
    </source>
</reference>
<dbReference type="Proteomes" id="UP001242021">
    <property type="component" value="Chromosome"/>
</dbReference>
<dbReference type="RefSeq" id="WP_115599873.1">
    <property type="nucleotide sequence ID" value="NZ_CP098752.1"/>
</dbReference>